<dbReference type="Gene3D" id="1.20.1540.10">
    <property type="entry name" value="Rhomboid-like"/>
    <property type="match status" value="1"/>
</dbReference>
<dbReference type="RefSeq" id="WP_106198554.1">
    <property type="nucleotide sequence ID" value="NZ_JAXEIU010000060.1"/>
</dbReference>
<dbReference type="InterPro" id="IPR022764">
    <property type="entry name" value="Peptidase_S54_rhomboid_dom"/>
</dbReference>
<dbReference type="InterPro" id="IPR035952">
    <property type="entry name" value="Rhomboid-like_sf"/>
</dbReference>
<name>A0ABX5LNW3_9BACT</name>
<evidence type="ECO:0000256" key="1">
    <source>
        <dbReference type="ARBA" id="ARBA00004141"/>
    </source>
</evidence>
<dbReference type="EMBL" id="QGHD01000010">
    <property type="protein sequence ID" value="PWL01889.1"/>
    <property type="molecule type" value="Genomic_DNA"/>
</dbReference>
<keyword evidence="7" id="KW-0645">Protease</keyword>
<dbReference type="SUPFAM" id="SSF144091">
    <property type="entry name" value="Rhomboid-like"/>
    <property type="match status" value="1"/>
</dbReference>
<sequence>MRTHSSFKRIRLSEILHPETAERFAAIGDYAQIHLYSLVLASQNIPHKIQRDKRGPFTLSVQQKNLQNALAQIVLYDQENPPSKENPPLAFRLSLSPLIVLIVPIIFTLFQFSSRGSRFYHTGISDAEKILAGDWWRPITALTLHGDAHHLVSNLISGYVVLNLLAFRLPLSRIAFPLVVASAIANFFVALSLQQNFRALGFSTFVFCALGALGAIEFRLMPRTFHGLLRRFAPLFSTLLLAVFLGIGEKSDILGHFYGFALGIFVGFLPRKKFLLWGRKPTPADFFLWILYFAIFLIAWFRAILLSL</sequence>
<feature type="transmembrane region" description="Helical" evidence="5">
    <location>
        <begin position="253"/>
        <end position="270"/>
    </location>
</feature>
<keyword evidence="3 5" id="KW-1133">Transmembrane helix</keyword>
<accession>A0ABX5LNW3</accession>
<feature type="transmembrane region" description="Helical" evidence="5">
    <location>
        <begin position="286"/>
        <end position="305"/>
    </location>
</feature>
<protein>
    <submittedName>
        <fullName evidence="7">Membrane associated rhomboid family serine protease</fullName>
    </submittedName>
</protein>
<dbReference type="GO" id="GO:0006508">
    <property type="term" value="P:proteolysis"/>
    <property type="evidence" value="ECO:0007669"/>
    <property type="project" value="UniProtKB-KW"/>
</dbReference>
<evidence type="ECO:0000313" key="7">
    <source>
        <dbReference type="EMBL" id="PWL01889.1"/>
    </source>
</evidence>
<proteinExistence type="predicted"/>
<dbReference type="Pfam" id="PF01694">
    <property type="entry name" value="Rhomboid"/>
    <property type="match status" value="1"/>
</dbReference>
<keyword evidence="4 5" id="KW-0472">Membrane</keyword>
<dbReference type="Proteomes" id="UP000245523">
    <property type="component" value="Unassembled WGS sequence"/>
</dbReference>
<feature type="transmembrane region" description="Helical" evidence="5">
    <location>
        <begin position="174"/>
        <end position="193"/>
    </location>
</feature>
<feature type="domain" description="Peptidase S54 rhomboid" evidence="6">
    <location>
        <begin position="133"/>
        <end position="269"/>
    </location>
</feature>
<reference evidence="7 8" key="1">
    <citation type="submission" date="2018-05" db="EMBL/GenBank/DDBJ databases">
        <title>Animal gut microbial communities from fecal samples from Wisconsin, USA.</title>
        <authorList>
            <person name="Neumann A."/>
        </authorList>
    </citation>
    <scope>NUCLEOTIDE SEQUENCE [LARGE SCALE GENOMIC DNA]</scope>
    <source>
        <strain evidence="7 8">UWS4</strain>
    </source>
</reference>
<organism evidence="7 8">
    <name type="scientific">Hallerella porci</name>
    <dbReference type="NCBI Taxonomy" id="1945871"/>
    <lineage>
        <taxon>Bacteria</taxon>
        <taxon>Pseudomonadati</taxon>
        <taxon>Fibrobacterota</taxon>
        <taxon>Fibrobacteria</taxon>
        <taxon>Fibrobacterales</taxon>
        <taxon>Fibrobacteraceae</taxon>
        <taxon>Hallerella</taxon>
    </lineage>
</organism>
<evidence type="ECO:0000256" key="5">
    <source>
        <dbReference type="SAM" id="Phobius"/>
    </source>
</evidence>
<evidence type="ECO:0000313" key="8">
    <source>
        <dbReference type="Proteomes" id="UP000245523"/>
    </source>
</evidence>
<keyword evidence="2 5" id="KW-0812">Transmembrane</keyword>
<feature type="transmembrane region" description="Helical" evidence="5">
    <location>
        <begin position="228"/>
        <end position="247"/>
    </location>
</feature>
<dbReference type="GO" id="GO:0008233">
    <property type="term" value="F:peptidase activity"/>
    <property type="evidence" value="ECO:0007669"/>
    <property type="project" value="UniProtKB-KW"/>
</dbReference>
<feature type="transmembrane region" description="Helical" evidence="5">
    <location>
        <begin position="199"/>
        <end position="216"/>
    </location>
</feature>
<keyword evidence="8" id="KW-1185">Reference proteome</keyword>
<evidence type="ECO:0000259" key="6">
    <source>
        <dbReference type="Pfam" id="PF01694"/>
    </source>
</evidence>
<gene>
    <name evidence="7" type="ORF">B0H50_11055</name>
</gene>
<comment type="caution">
    <text evidence="7">The sequence shown here is derived from an EMBL/GenBank/DDBJ whole genome shotgun (WGS) entry which is preliminary data.</text>
</comment>
<evidence type="ECO:0000256" key="4">
    <source>
        <dbReference type="ARBA" id="ARBA00023136"/>
    </source>
</evidence>
<evidence type="ECO:0000256" key="2">
    <source>
        <dbReference type="ARBA" id="ARBA00022692"/>
    </source>
</evidence>
<evidence type="ECO:0000256" key="3">
    <source>
        <dbReference type="ARBA" id="ARBA00022989"/>
    </source>
</evidence>
<feature type="transmembrane region" description="Helical" evidence="5">
    <location>
        <begin position="89"/>
        <end position="110"/>
    </location>
</feature>
<comment type="subcellular location">
    <subcellularLocation>
        <location evidence="1">Membrane</location>
        <topology evidence="1">Multi-pass membrane protein</topology>
    </subcellularLocation>
</comment>
<keyword evidence="7" id="KW-0378">Hydrolase</keyword>